<keyword evidence="1" id="KW-1133">Transmembrane helix</keyword>
<dbReference type="RefSeq" id="WP_204948313.1">
    <property type="nucleotide sequence ID" value="NZ_BSFF01000002.1"/>
</dbReference>
<dbReference type="EMBL" id="BSFF01000002">
    <property type="protein sequence ID" value="GLK55117.1"/>
    <property type="molecule type" value="Genomic_DNA"/>
</dbReference>
<reference evidence="2" key="1">
    <citation type="journal article" date="2014" name="Int. J. Syst. Evol. Microbiol.">
        <title>Complete genome sequence of Corynebacterium casei LMG S-19264T (=DSM 44701T), isolated from a smear-ripened cheese.</title>
        <authorList>
            <consortium name="US DOE Joint Genome Institute (JGI-PGF)"/>
            <person name="Walter F."/>
            <person name="Albersmeier A."/>
            <person name="Kalinowski J."/>
            <person name="Ruckert C."/>
        </authorList>
    </citation>
    <scope>NUCLEOTIDE SEQUENCE</scope>
    <source>
        <strain evidence="2">VKM B-1606</strain>
    </source>
</reference>
<name>A0A9W6IT12_9HYPH</name>
<keyword evidence="1" id="KW-0812">Transmembrane</keyword>
<organism evidence="2 5">
    <name type="scientific">Methylopila capsulata</name>
    <dbReference type="NCBI Taxonomy" id="61654"/>
    <lineage>
        <taxon>Bacteria</taxon>
        <taxon>Pseudomonadati</taxon>
        <taxon>Pseudomonadota</taxon>
        <taxon>Alphaproteobacteria</taxon>
        <taxon>Hyphomicrobiales</taxon>
        <taxon>Methylopilaceae</taxon>
        <taxon>Methylopila</taxon>
    </lineage>
</organism>
<reference evidence="3 4" key="2">
    <citation type="submission" date="2021-01" db="EMBL/GenBank/DDBJ databases">
        <title>Genomic Encyclopedia of Type Strains, Phase IV (KMG-IV): sequencing the most valuable type-strain genomes for metagenomic binning, comparative biology and taxonomic classification.</title>
        <authorList>
            <person name="Goeker M."/>
        </authorList>
    </citation>
    <scope>NUCLEOTIDE SEQUENCE [LARGE SCALE GENOMIC DNA]</scope>
    <source>
        <strain evidence="3 4">DSM 6130</strain>
    </source>
</reference>
<dbReference type="Proteomes" id="UP000758856">
    <property type="component" value="Unassembled WGS sequence"/>
</dbReference>
<reference evidence="2" key="3">
    <citation type="submission" date="2023-01" db="EMBL/GenBank/DDBJ databases">
        <authorList>
            <person name="Sun Q."/>
            <person name="Evtushenko L."/>
        </authorList>
    </citation>
    <scope>NUCLEOTIDE SEQUENCE</scope>
    <source>
        <strain evidence="2">VKM B-1606</strain>
    </source>
</reference>
<dbReference type="InterPro" id="IPR025489">
    <property type="entry name" value="DUF4381"/>
</dbReference>
<dbReference type="EMBL" id="JAFBCY010000001">
    <property type="protein sequence ID" value="MBM7849827.1"/>
    <property type="molecule type" value="Genomic_DNA"/>
</dbReference>
<sequence>MPPADELANLRGIRLPPMETWFWADIGFAVAIGLAAALLAALLLRLVRRPKKPSLRAAALAELAAAKSLPVAERRAAQAALLRRIVRTVEGEDAARATGPAWAATLDRTLGVDLFERRSGRVLVDGLYARELPDDPALDRELDAAVAKVGR</sequence>
<proteinExistence type="predicted"/>
<feature type="transmembrane region" description="Helical" evidence="1">
    <location>
        <begin position="20"/>
        <end position="44"/>
    </location>
</feature>
<gene>
    <name evidence="2" type="ORF">GCM10008170_11360</name>
    <name evidence="3" type="ORF">JOD31_000039</name>
</gene>
<dbReference type="Proteomes" id="UP001143400">
    <property type="component" value="Unassembled WGS sequence"/>
</dbReference>
<evidence type="ECO:0000256" key="1">
    <source>
        <dbReference type="SAM" id="Phobius"/>
    </source>
</evidence>
<evidence type="ECO:0008006" key="6">
    <source>
        <dbReference type="Google" id="ProtNLM"/>
    </source>
</evidence>
<dbReference type="Pfam" id="PF14316">
    <property type="entry name" value="DUF4381"/>
    <property type="match status" value="1"/>
</dbReference>
<evidence type="ECO:0000313" key="4">
    <source>
        <dbReference type="Proteomes" id="UP000758856"/>
    </source>
</evidence>
<keyword evidence="1" id="KW-0472">Membrane</keyword>
<evidence type="ECO:0000313" key="3">
    <source>
        <dbReference type="EMBL" id="MBM7849827.1"/>
    </source>
</evidence>
<protein>
    <recommendedName>
        <fullName evidence="6">DUF4381 domain-containing protein</fullName>
    </recommendedName>
</protein>
<evidence type="ECO:0000313" key="5">
    <source>
        <dbReference type="Proteomes" id="UP001143400"/>
    </source>
</evidence>
<evidence type="ECO:0000313" key="2">
    <source>
        <dbReference type="EMBL" id="GLK55117.1"/>
    </source>
</evidence>
<comment type="caution">
    <text evidence="2">The sequence shown here is derived from an EMBL/GenBank/DDBJ whole genome shotgun (WGS) entry which is preliminary data.</text>
</comment>
<accession>A0A9W6IT12</accession>
<keyword evidence="4" id="KW-1185">Reference proteome</keyword>
<dbReference type="AlphaFoldDB" id="A0A9W6IT12"/>